<name>A0A8P4KKU7_DICLA</name>
<dbReference type="CTD" id="119559"/>
<keyword evidence="3" id="KW-0813">Transport</keyword>
<gene>
    <name evidence="10" type="primary">sfxn4</name>
</gene>
<keyword evidence="5" id="KW-0029">Amino-acid transport</keyword>
<feature type="transmembrane region" description="Helical" evidence="9">
    <location>
        <begin position="258"/>
        <end position="279"/>
    </location>
</feature>
<evidence type="ECO:0000256" key="5">
    <source>
        <dbReference type="ARBA" id="ARBA00022970"/>
    </source>
</evidence>
<feature type="transmembrane region" description="Helical" evidence="9">
    <location>
        <begin position="137"/>
        <end position="157"/>
    </location>
</feature>
<keyword evidence="8 9" id="KW-0472">Membrane</keyword>
<proteinExistence type="inferred from homology"/>
<reference evidence="10" key="1">
    <citation type="submission" date="2025-08" db="UniProtKB">
        <authorList>
            <consortium name="Ensembl"/>
        </authorList>
    </citation>
    <scope>IDENTIFICATION</scope>
</reference>
<dbReference type="Ensembl" id="ENSDLAT00005084113.1">
    <property type="protein sequence ID" value="ENSDLAP00005072389.1"/>
    <property type="gene ID" value="ENSDLAG00005008530.2"/>
</dbReference>
<dbReference type="AlphaFoldDB" id="A0A8P4KKU7"/>
<reference evidence="10" key="2">
    <citation type="submission" date="2025-09" db="UniProtKB">
        <authorList>
            <consortium name="Ensembl"/>
        </authorList>
    </citation>
    <scope>IDENTIFICATION</scope>
</reference>
<dbReference type="Pfam" id="PF03820">
    <property type="entry name" value="SFXNs"/>
    <property type="match status" value="1"/>
</dbReference>
<dbReference type="RefSeq" id="XP_051232051.1">
    <property type="nucleotide sequence ID" value="XM_051376091.1"/>
</dbReference>
<evidence type="ECO:0000256" key="9">
    <source>
        <dbReference type="SAM" id="Phobius"/>
    </source>
</evidence>
<protein>
    <submittedName>
        <fullName evidence="10">Sideroflexin 4</fullName>
    </submittedName>
</protein>
<evidence type="ECO:0000256" key="8">
    <source>
        <dbReference type="ARBA" id="ARBA00023136"/>
    </source>
</evidence>
<keyword evidence="6 9" id="KW-1133">Transmembrane helix</keyword>
<keyword evidence="4 9" id="KW-0812">Transmembrane</keyword>
<dbReference type="GO" id="GO:0030218">
    <property type="term" value="P:erythrocyte differentiation"/>
    <property type="evidence" value="ECO:0007669"/>
    <property type="project" value="Ensembl"/>
</dbReference>
<evidence type="ECO:0000256" key="4">
    <source>
        <dbReference type="ARBA" id="ARBA00022692"/>
    </source>
</evidence>
<feature type="transmembrane region" description="Helical" evidence="9">
    <location>
        <begin position="229"/>
        <end position="246"/>
    </location>
</feature>
<evidence type="ECO:0000256" key="3">
    <source>
        <dbReference type="ARBA" id="ARBA00022448"/>
    </source>
</evidence>
<organism evidence="10 11">
    <name type="scientific">Dicentrarchus labrax</name>
    <name type="common">European seabass</name>
    <name type="synonym">Morone labrax</name>
    <dbReference type="NCBI Taxonomy" id="13489"/>
    <lineage>
        <taxon>Eukaryota</taxon>
        <taxon>Metazoa</taxon>
        <taxon>Chordata</taxon>
        <taxon>Craniata</taxon>
        <taxon>Vertebrata</taxon>
        <taxon>Euteleostomi</taxon>
        <taxon>Actinopterygii</taxon>
        <taxon>Neopterygii</taxon>
        <taxon>Teleostei</taxon>
        <taxon>Neoteleostei</taxon>
        <taxon>Acanthomorphata</taxon>
        <taxon>Eupercaria</taxon>
        <taxon>Moronidae</taxon>
        <taxon>Dicentrarchus</taxon>
    </lineage>
</organism>
<dbReference type="OrthoDB" id="6608471at2759"/>
<dbReference type="GeneID" id="127349972"/>
<comment type="subcellular location">
    <subcellularLocation>
        <location evidence="1">Mitochondrion membrane</location>
        <topology evidence="1">Multi-pass membrane protein</topology>
    </subcellularLocation>
</comment>
<dbReference type="GO" id="GO:0045333">
    <property type="term" value="P:cellular respiration"/>
    <property type="evidence" value="ECO:0007669"/>
    <property type="project" value="Ensembl"/>
</dbReference>
<evidence type="ECO:0000256" key="6">
    <source>
        <dbReference type="ARBA" id="ARBA00022989"/>
    </source>
</evidence>
<dbReference type="GO" id="GO:1990542">
    <property type="term" value="P:mitochondrial transmembrane transport"/>
    <property type="evidence" value="ECO:0007669"/>
    <property type="project" value="TreeGrafter"/>
</dbReference>
<keyword evidence="11" id="KW-1185">Reference proteome</keyword>
<evidence type="ECO:0000256" key="1">
    <source>
        <dbReference type="ARBA" id="ARBA00004225"/>
    </source>
</evidence>
<dbReference type="GO" id="GO:0005743">
    <property type="term" value="C:mitochondrial inner membrane"/>
    <property type="evidence" value="ECO:0007669"/>
    <property type="project" value="TreeGrafter"/>
</dbReference>
<dbReference type="PANTHER" id="PTHR11153">
    <property type="entry name" value="SIDEROFLEXIN"/>
    <property type="match status" value="1"/>
</dbReference>
<feature type="transmembrane region" description="Helical" evidence="9">
    <location>
        <begin position="169"/>
        <end position="188"/>
    </location>
</feature>
<evidence type="ECO:0000313" key="10">
    <source>
        <dbReference type="Ensembl" id="ENSDLAP00005072389.1"/>
    </source>
</evidence>
<evidence type="ECO:0000313" key="11">
    <source>
        <dbReference type="Proteomes" id="UP000694389"/>
    </source>
</evidence>
<keyword evidence="7" id="KW-0496">Mitochondrion</keyword>
<comment type="similarity">
    <text evidence="2">Belongs to the sideroflexin family.</text>
</comment>
<dbReference type="PANTHER" id="PTHR11153:SF3">
    <property type="entry name" value="SIDEROFLEXIN-4"/>
    <property type="match status" value="1"/>
</dbReference>
<dbReference type="OMA" id="NVRFWIA"/>
<dbReference type="Proteomes" id="UP000694389">
    <property type="component" value="Unassembled WGS sequence"/>
</dbReference>
<dbReference type="InterPro" id="IPR004686">
    <property type="entry name" value="Mtc"/>
</dbReference>
<dbReference type="GeneTree" id="ENSGT01030000234641"/>
<evidence type="ECO:0000256" key="7">
    <source>
        <dbReference type="ARBA" id="ARBA00023128"/>
    </source>
</evidence>
<dbReference type="GO" id="GO:0006865">
    <property type="term" value="P:amino acid transport"/>
    <property type="evidence" value="ECO:0007669"/>
    <property type="project" value="UniProtKB-KW"/>
</dbReference>
<dbReference type="GO" id="GO:0015075">
    <property type="term" value="F:monoatomic ion transmembrane transporter activity"/>
    <property type="evidence" value="ECO:0007669"/>
    <property type="project" value="InterPro"/>
</dbReference>
<evidence type="ECO:0000256" key="2">
    <source>
        <dbReference type="ARBA" id="ARBA00005974"/>
    </source>
</evidence>
<sequence>MDSNLHHWKNQEQSFLRRLRIWLDLLDPLSLIAGDAEIQKAHTLLGSGENVNEKDVTLSLSSVHADSGANLPLIYRPPALLPMSLPLVAGSLIPHIRIRHAAFWQFMLQSYFAGFNSANRNSSSEKNEKKTHSTKHLLIAGTVVAATCAGVLPQFLLSQTGIITATVHPFVRSVLPIPLSAALAYINVSFVRSDETETGIQVFDSSGNPVGLSEAAGEKAVRETALSRAALFGTTGAVPFVLSSLLKRTRFALRNSPLVGPLSGALVLFLTIPVSFSLFPQLGTIRREDVEDELQAAAYDGQLYYHRGL</sequence>
<accession>A0A8P4KKU7</accession>